<dbReference type="FunFam" id="3.30.70.270:FF:000001">
    <property type="entry name" value="Diguanylate cyclase domain protein"/>
    <property type="match status" value="1"/>
</dbReference>
<dbReference type="Pfam" id="PF05230">
    <property type="entry name" value="MASE2"/>
    <property type="match status" value="1"/>
</dbReference>
<name>A0A7H0HE01_9BURK</name>
<keyword evidence="2" id="KW-0812">Transmembrane</keyword>
<dbReference type="SMART" id="SM00267">
    <property type="entry name" value="GGDEF"/>
    <property type="match status" value="1"/>
</dbReference>
<organism evidence="4 5">
    <name type="scientific">Paenacidovorax monticola</name>
    <dbReference type="NCBI Taxonomy" id="1926868"/>
    <lineage>
        <taxon>Bacteria</taxon>
        <taxon>Pseudomonadati</taxon>
        <taxon>Pseudomonadota</taxon>
        <taxon>Betaproteobacteria</taxon>
        <taxon>Burkholderiales</taxon>
        <taxon>Comamonadaceae</taxon>
        <taxon>Paenacidovorax</taxon>
    </lineage>
</organism>
<keyword evidence="2" id="KW-1133">Transmembrane helix</keyword>
<dbReference type="PROSITE" id="PS50887">
    <property type="entry name" value="GGDEF"/>
    <property type="match status" value="1"/>
</dbReference>
<protein>
    <recommendedName>
        <fullName evidence="1">diguanylate cyclase</fullName>
        <ecNumber evidence="1">2.7.7.65</ecNumber>
    </recommendedName>
</protein>
<dbReference type="GO" id="GO:0043709">
    <property type="term" value="P:cell adhesion involved in single-species biofilm formation"/>
    <property type="evidence" value="ECO:0007669"/>
    <property type="project" value="TreeGrafter"/>
</dbReference>
<dbReference type="NCBIfam" id="TIGR00254">
    <property type="entry name" value="GGDEF"/>
    <property type="match status" value="1"/>
</dbReference>
<feature type="transmembrane region" description="Helical" evidence="2">
    <location>
        <begin position="113"/>
        <end position="132"/>
    </location>
</feature>
<proteinExistence type="predicted"/>
<dbReference type="InterPro" id="IPR029787">
    <property type="entry name" value="Nucleotide_cyclase"/>
</dbReference>
<accession>A0A7H0HE01</accession>
<dbReference type="EMBL" id="CP060790">
    <property type="protein sequence ID" value="QNP58767.1"/>
    <property type="molecule type" value="Genomic_DNA"/>
</dbReference>
<dbReference type="SUPFAM" id="SSF55073">
    <property type="entry name" value="Nucleotide cyclase"/>
    <property type="match status" value="1"/>
</dbReference>
<dbReference type="RefSeq" id="WP_187735752.1">
    <property type="nucleotide sequence ID" value="NZ_CP060790.1"/>
</dbReference>
<dbReference type="InterPro" id="IPR000160">
    <property type="entry name" value="GGDEF_dom"/>
</dbReference>
<dbReference type="PANTHER" id="PTHR45138:SF24">
    <property type="entry name" value="DIGUANYLATE CYCLASE DGCC-RELATED"/>
    <property type="match status" value="1"/>
</dbReference>
<evidence type="ECO:0000313" key="4">
    <source>
        <dbReference type="EMBL" id="QNP58767.1"/>
    </source>
</evidence>
<dbReference type="Proteomes" id="UP000516057">
    <property type="component" value="Chromosome"/>
</dbReference>
<keyword evidence="5" id="KW-1185">Reference proteome</keyword>
<dbReference type="Pfam" id="PF00990">
    <property type="entry name" value="GGDEF"/>
    <property type="match status" value="1"/>
</dbReference>
<dbReference type="GO" id="GO:1902201">
    <property type="term" value="P:negative regulation of bacterial-type flagellum-dependent cell motility"/>
    <property type="evidence" value="ECO:0007669"/>
    <property type="project" value="TreeGrafter"/>
</dbReference>
<evidence type="ECO:0000259" key="3">
    <source>
        <dbReference type="PROSITE" id="PS50887"/>
    </source>
</evidence>
<sequence>MTLQRHRIHRRIYPLRILGMALGGLSIAAVLHQNQAPLALWATMVATCLAWPHLAYLHARLSPDPHRAEARNLLIDSAIAGAWVPLMQFCLLPSVVLVMVTTFDKLSSGIRRLWLQSLPGMAGAALLLTLWLQPQPRLESSLTVVLCALPLLIVHTFAVSVASYRLIRTVSRQNQQLEELRRTDLQTGLYSRDHWLQQAQAALDAFQASARPVCLLIIDIDHFKSINDQYGHTVGDEVIRAVGLIIRQSVRAHDWAGRYGGDEFTVLCPQATRDEAQDIAQRIRDRIEGLRLREQPQLKVSSSIGLAAAQPRYQSLREWMNAADAALYRAKHAGRNQVAAGGDTGPGRLAPA</sequence>
<evidence type="ECO:0000256" key="2">
    <source>
        <dbReference type="SAM" id="Phobius"/>
    </source>
</evidence>
<dbReference type="CDD" id="cd01949">
    <property type="entry name" value="GGDEF"/>
    <property type="match status" value="1"/>
</dbReference>
<feature type="transmembrane region" description="Helical" evidence="2">
    <location>
        <begin position="78"/>
        <end position="101"/>
    </location>
</feature>
<dbReference type="PANTHER" id="PTHR45138">
    <property type="entry name" value="REGULATORY COMPONENTS OF SENSORY TRANSDUCTION SYSTEM"/>
    <property type="match status" value="1"/>
</dbReference>
<feature type="transmembrane region" description="Helical" evidence="2">
    <location>
        <begin position="144"/>
        <end position="167"/>
    </location>
</feature>
<dbReference type="Gene3D" id="3.30.70.270">
    <property type="match status" value="1"/>
</dbReference>
<dbReference type="InterPro" id="IPR050469">
    <property type="entry name" value="Diguanylate_Cyclase"/>
</dbReference>
<dbReference type="GO" id="GO:0005886">
    <property type="term" value="C:plasma membrane"/>
    <property type="evidence" value="ECO:0007669"/>
    <property type="project" value="TreeGrafter"/>
</dbReference>
<dbReference type="InterPro" id="IPR043128">
    <property type="entry name" value="Rev_trsase/Diguanyl_cyclase"/>
</dbReference>
<dbReference type="EC" id="2.7.7.65" evidence="1"/>
<gene>
    <name evidence="4" type="ORF">H9L24_17710</name>
</gene>
<dbReference type="KEGG" id="amon:H9L24_17710"/>
<feature type="domain" description="GGDEF" evidence="3">
    <location>
        <begin position="211"/>
        <end position="343"/>
    </location>
</feature>
<reference evidence="4 5" key="1">
    <citation type="submission" date="2020-08" db="EMBL/GenBank/DDBJ databases">
        <title>Genome sequence of Acidovorax monticola KACC 19171T.</title>
        <authorList>
            <person name="Hyun D.-W."/>
            <person name="Bae J.-W."/>
        </authorList>
    </citation>
    <scope>NUCLEOTIDE SEQUENCE [LARGE SCALE GENOMIC DNA]</scope>
    <source>
        <strain evidence="4 5">KACC 19171</strain>
    </source>
</reference>
<dbReference type="InterPro" id="IPR007894">
    <property type="entry name" value="MASE2"/>
</dbReference>
<feature type="transmembrane region" description="Helical" evidence="2">
    <location>
        <begin position="12"/>
        <end position="32"/>
    </location>
</feature>
<dbReference type="GO" id="GO:0052621">
    <property type="term" value="F:diguanylate cyclase activity"/>
    <property type="evidence" value="ECO:0007669"/>
    <property type="project" value="UniProtKB-EC"/>
</dbReference>
<keyword evidence="2" id="KW-0472">Membrane</keyword>
<evidence type="ECO:0000256" key="1">
    <source>
        <dbReference type="ARBA" id="ARBA00012528"/>
    </source>
</evidence>
<dbReference type="AlphaFoldDB" id="A0A7H0HE01"/>
<evidence type="ECO:0000313" key="5">
    <source>
        <dbReference type="Proteomes" id="UP000516057"/>
    </source>
</evidence>